<dbReference type="Proteomes" id="UP000663866">
    <property type="component" value="Unassembled WGS sequence"/>
</dbReference>
<evidence type="ECO:0000313" key="2">
    <source>
        <dbReference type="EMBL" id="CAF4478123.1"/>
    </source>
</evidence>
<name>A0A820U9N6_9BILA</name>
<dbReference type="EMBL" id="CAJOBG010050157">
    <property type="protein sequence ID" value="CAF4478123.1"/>
    <property type="molecule type" value="Genomic_DNA"/>
</dbReference>
<accession>A0A820U9N6</accession>
<feature type="region of interest" description="Disordered" evidence="1">
    <location>
        <begin position="1"/>
        <end position="27"/>
    </location>
</feature>
<feature type="compositionally biased region" description="Low complexity" evidence="1">
    <location>
        <begin position="15"/>
        <end position="27"/>
    </location>
</feature>
<dbReference type="AlphaFoldDB" id="A0A820U9N6"/>
<proteinExistence type="predicted"/>
<organism evidence="2 3">
    <name type="scientific">Rotaria magnacalcarata</name>
    <dbReference type="NCBI Taxonomy" id="392030"/>
    <lineage>
        <taxon>Eukaryota</taxon>
        <taxon>Metazoa</taxon>
        <taxon>Spiralia</taxon>
        <taxon>Gnathifera</taxon>
        <taxon>Rotifera</taxon>
        <taxon>Eurotatoria</taxon>
        <taxon>Bdelloidea</taxon>
        <taxon>Philodinida</taxon>
        <taxon>Philodinidae</taxon>
        <taxon>Rotaria</taxon>
    </lineage>
</organism>
<comment type="caution">
    <text evidence="2">The sequence shown here is derived from an EMBL/GenBank/DDBJ whole genome shotgun (WGS) entry which is preliminary data.</text>
</comment>
<gene>
    <name evidence="2" type="ORF">OVN521_LOCUS39441</name>
</gene>
<protein>
    <submittedName>
        <fullName evidence="2">Uncharacterized protein</fullName>
    </submittedName>
</protein>
<reference evidence="2" key="1">
    <citation type="submission" date="2021-02" db="EMBL/GenBank/DDBJ databases">
        <authorList>
            <person name="Nowell W R."/>
        </authorList>
    </citation>
    <scope>NUCLEOTIDE SEQUENCE</scope>
</reference>
<evidence type="ECO:0000313" key="3">
    <source>
        <dbReference type="Proteomes" id="UP000663866"/>
    </source>
</evidence>
<keyword evidence="3" id="KW-1185">Reference proteome</keyword>
<feature type="non-terminal residue" evidence="2">
    <location>
        <position position="1"/>
    </location>
</feature>
<evidence type="ECO:0000256" key="1">
    <source>
        <dbReference type="SAM" id="MobiDB-lite"/>
    </source>
</evidence>
<sequence length="211" mass="24007">EHITQRFSPPPPPESFTTTTNPETSSNLFDTYNVSPDTIQKVPNAPPFLKSFLLPTTTTTTTATITNVNDNSPTASTIFTIQKQITSIDNEDNTERIIMNHLHSVKSLKKFFETKMVIQRPISSFPATACTQLIAINNEQKFDRPLVAKEQRSADECDQRQEMMNKVLESLKRKKLYSRATNEAKNLEISVLHDHLSAKKTEQERSCIFLY</sequence>